<dbReference type="Proteomes" id="UP000765509">
    <property type="component" value="Unassembled WGS sequence"/>
</dbReference>
<evidence type="ECO:0000313" key="3">
    <source>
        <dbReference type="Proteomes" id="UP000765509"/>
    </source>
</evidence>
<feature type="region of interest" description="Disordered" evidence="1">
    <location>
        <begin position="163"/>
        <end position="205"/>
    </location>
</feature>
<feature type="region of interest" description="Disordered" evidence="1">
    <location>
        <begin position="38"/>
        <end position="84"/>
    </location>
</feature>
<feature type="compositionally biased region" description="Basic and acidic residues" evidence="1">
    <location>
        <begin position="196"/>
        <end position="205"/>
    </location>
</feature>
<evidence type="ECO:0000256" key="1">
    <source>
        <dbReference type="SAM" id="MobiDB-lite"/>
    </source>
</evidence>
<feature type="compositionally biased region" description="Basic and acidic residues" evidence="1">
    <location>
        <begin position="171"/>
        <end position="186"/>
    </location>
</feature>
<keyword evidence="3" id="KW-1185">Reference proteome</keyword>
<accession>A0A9Q3IQL8</accession>
<dbReference type="AlphaFoldDB" id="A0A9Q3IQL8"/>
<sequence length="205" mass="23120">MSRTRGLLTKNPLKVMKVIFRNSFVQIALNLFSITHTRSGSNDSIQENGSGPGNSTHNFKRKEFHPKREAEIEDARNSPVPKDYPALFEKLPSKRGRDIPVSVQVLVSGGKEAGVGTSHIVDVENELLSLSEESLGKKKAERPSERFDTNFLKRTSSKDKIFLKTQNMLSEDQKKVSRQKEVKPMEDLQASKSTKKRQESPKDQP</sequence>
<organism evidence="2 3">
    <name type="scientific">Austropuccinia psidii MF-1</name>
    <dbReference type="NCBI Taxonomy" id="1389203"/>
    <lineage>
        <taxon>Eukaryota</taxon>
        <taxon>Fungi</taxon>
        <taxon>Dikarya</taxon>
        <taxon>Basidiomycota</taxon>
        <taxon>Pucciniomycotina</taxon>
        <taxon>Pucciniomycetes</taxon>
        <taxon>Pucciniales</taxon>
        <taxon>Sphaerophragmiaceae</taxon>
        <taxon>Austropuccinia</taxon>
    </lineage>
</organism>
<feature type="compositionally biased region" description="Basic and acidic residues" evidence="1">
    <location>
        <begin position="66"/>
        <end position="76"/>
    </location>
</feature>
<evidence type="ECO:0000313" key="2">
    <source>
        <dbReference type="EMBL" id="MBW0548221.1"/>
    </source>
</evidence>
<dbReference type="EMBL" id="AVOT02053400">
    <property type="protein sequence ID" value="MBW0548221.1"/>
    <property type="molecule type" value="Genomic_DNA"/>
</dbReference>
<gene>
    <name evidence="2" type="ORF">O181_087936</name>
</gene>
<protein>
    <submittedName>
        <fullName evidence="2">Uncharacterized protein</fullName>
    </submittedName>
</protein>
<name>A0A9Q3IQL8_9BASI</name>
<feature type="compositionally biased region" description="Polar residues" evidence="1">
    <location>
        <begin position="38"/>
        <end position="57"/>
    </location>
</feature>
<comment type="caution">
    <text evidence="2">The sequence shown here is derived from an EMBL/GenBank/DDBJ whole genome shotgun (WGS) entry which is preliminary data.</text>
</comment>
<reference evidence="2" key="1">
    <citation type="submission" date="2021-03" db="EMBL/GenBank/DDBJ databases">
        <title>Draft genome sequence of rust myrtle Austropuccinia psidii MF-1, a brazilian biotype.</title>
        <authorList>
            <person name="Quecine M.C."/>
            <person name="Pachon D.M.R."/>
            <person name="Bonatelli M.L."/>
            <person name="Correr F.H."/>
            <person name="Franceschini L.M."/>
            <person name="Leite T.F."/>
            <person name="Margarido G.R.A."/>
            <person name="Almeida C.A."/>
            <person name="Ferrarezi J.A."/>
            <person name="Labate C.A."/>
        </authorList>
    </citation>
    <scope>NUCLEOTIDE SEQUENCE</scope>
    <source>
        <strain evidence="2">MF-1</strain>
    </source>
</reference>
<proteinExistence type="predicted"/>